<proteinExistence type="predicted"/>
<comment type="caution">
    <text evidence="1">The sequence shown here is derived from an EMBL/GenBank/DDBJ whole genome shotgun (WGS) entry which is preliminary data.</text>
</comment>
<dbReference type="AlphaFoldDB" id="A0A9J6F8W7"/>
<keyword evidence="2" id="KW-1185">Reference proteome</keyword>
<evidence type="ECO:0000313" key="1">
    <source>
        <dbReference type="EMBL" id="KAH8042460.1"/>
    </source>
</evidence>
<reference evidence="1" key="2">
    <citation type="submission" date="2021-09" db="EMBL/GenBank/DDBJ databases">
        <authorList>
            <person name="Jia N."/>
            <person name="Wang J."/>
            <person name="Shi W."/>
            <person name="Du L."/>
            <person name="Sun Y."/>
            <person name="Zhan W."/>
            <person name="Jiang J."/>
            <person name="Wang Q."/>
            <person name="Zhang B."/>
            <person name="Ji P."/>
            <person name="Sakyi L.B."/>
            <person name="Cui X."/>
            <person name="Yuan T."/>
            <person name="Jiang B."/>
            <person name="Yang W."/>
            <person name="Lam T.T.-Y."/>
            <person name="Chang Q."/>
            <person name="Ding S."/>
            <person name="Wang X."/>
            <person name="Zhu J."/>
            <person name="Ruan X."/>
            <person name="Zhao L."/>
            <person name="Wei J."/>
            <person name="Que T."/>
            <person name="Du C."/>
            <person name="Cheng J."/>
            <person name="Dai P."/>
            <person name="Han X."/>
            <person name="Huang E."/>
            <person name="Gao Y."/>
            <person name="Liu J."/>
            <person name="Shao H."/>
            <person name="Ye R."/>
            <person name="Li L."/>
            <person name="Wei W."/>
            <person name="Wang X."/>
            <person name="Wang C."/>
            <person name="Huo Q."/>
            <person name="Li W."/>
            <person name="Guo W."/>
            <person name="Chen H."/>
            <person name="Chen S."/>
            <person name="Zhou L."/>
            <person name="Zhou L."/>
            <person name="Ni X."/>
            <person name="Tian J."/>
            <person name="Zhou Y."/>
            <person name="Sheng Y."/>
            <person name="Liu T."/>
            <person name="Pan Y."/>
            <person name="Xia L."/>
            <person name="Li J."/>
            <person name="Zhao F."/>
            <person name="Cao W."/>
        </authorList>
    </citation>
    <scope>NUCLEOTIDE SEQUENCE</scope>
    <source>
        <strain evidence="1">Rmic-2018</strain>
        <tissue evidence="1">Larvae</tissue>
    </source>
</reference>
<organism evidence="1 2">
    <name type="scientific">Rhipicephalus microplus</name>
    <name type="common">Cattle tick</name>
    <name type="synonym">Boophilus microplus</name>
    <dbReference type="NCBI Taxonomy" id="6941"/>
    <lineage>
        <taxon>Eukaryota</taxon>
        <taxon>Metazoa</taxon>
        <taxon>Ecdysozoa</taxon>
        <taxon>Arthropoda</taxon>
        <taxon>Chelicerata</taxon>
        <taxon>Arachnida</taxon>
        <taxon>Acari</taxon>
        <taxon>Parasitiformes</taxon>
        <taxon>Ixodida</taxon>
        <taxon>Ixodoidea</taxon>
        <taxon>Ixodidae</taxon>
        <taxon>Rhipicephalinae</taxon>
        <taxon>Rhipicephalus</taxon>
        <taxon>Boophilus</taxon>
    </lineage>
</organism>
<gene>
    <name evidence="1" type="ORF">HPB51_023470</name>
</gene>
<dbReference type="Proteomes" id="UP000821866">
    <property type="component" value="Chromosome 1"/>
</dbReference>
<evidence type="ECO:0000313" key="2">
    <source>
        <dbReference type="Proteomes" id="UP000821866"/>
    </source>
</evidence>
<sequence>MKKKTASEKVAMPRMVTCVPGLFPLLFAISAPLALSPLLYESGPFRLVYALCCSALLYTSHAVPVQTVALPSLALLPPLASPLLRAATDLNCTKRAAHDVVSSKVHGRKLCSRKLREPYSYIGDYICRRGTLSKRGLKREQAGSEASLEIFH</sequence>
<protein>
    <submittedName>
        <fullName evidence="1">Uncharacterized protein</fullName>
    </submittedName>
</protein>
<name>A0A9J6F8W7_RHIMP</name>
<accession>A0A9J6F8W7</accession>
<reference evidence="1" key="1">
    <citation type="journal article" date="2020" name="Cell">
        <title>Large-Scale Comparative Analyses of Tick Genomes Elucidate Their Genetic Diversity and Vector Capacities.</title>
        <authorList>
            <consortium name="Tick Genome and Microbiome Consortium (TIGMIC)"/>
            <person name="Jia N."/>
            <person name="Wang J."/>
            <person name="Shi W."/>
            <person name="Du L."/>
            <person name="Sun Y."/>
            <person name="Zhan W."/>
            <person name="Jiang J.F."/>
            <person name="Wang Q."/>
            <person name="Zhang B."/>
            <person name="Ji P."/>
            <person name="Bell-Sakyi L."/>
            <person name="Cui X.M."/>
            <person name="Yuan T.T."/>
            <person name="Jiang B.G."/>
            <person name="Yang W.F."/>
            <person name="Lam T.T."/>
            <person name="Chang Q.C."/>
            <person name="Ding S.J."/>
            <person name="Wang X.J."/>
            <person name="Zhu J.G."/>
            <person name="Ruan X.D."/>
            <person name="Zhao L."/>
            <person name="Wei J.T."/>
            <person name="Ye R.Z."/>
            <person name="Que T.C."/>
            <person name="Du C.H."/>
            <person name="Zhou Y.H."/>
            <person name="Cheng J.X."/>
            <person name="Dai P.F."/>
            <person name="Guo W.B."/>
            <person name="Han X.H."/>
            <person name="Huang E.J."/>
            <person name="Li L.F."/>
            <person name="Wei W."/>
            <person name="Gao Y.C."/>
            <person name="Liu J.Z."/>
            <person name="Shao H.Z."/>
            <person name="Wang X."/>
            <person name="Wang C.C."/>
            <person name="Yang T.C."/>
            <person name="Huo Q.B."/>
            <person name="Li W."/>
            <person name="Chen H.Y."/>
            <person name="Chen S.E."/>
            <person name="Zhou L.G."/>
            <person name="Ni X.B."/>
            <person name="Tian J.H."/>
            <person name="Sheng Y."/>
            <person name="Liu T."/>
            <person name="Pan Y.S."/>
            <person name="Xia L.Y."/>
            <person name="Li J."/>
            <person name="Zhao F."/>
            <person name="Cao W.C."/>
        </authorList>
    </citation>
    <scope>NUCLEOTIDE SEQUENCE</scope>
    <source>
        <strain evidence="1">Rmic-2018</strain>
    </source>
</reference>
<dbReference type="EMBL" id="JABSTU010000001">
    <property type="protein sequence ID" value="KAH8042460.1"/>
    <property type="molecule type" value="Genomic_DNA"/>
</dbReference>